<gene>
    <name evidence="2" type="primary">proX</name>
    <name evidence="2" type="ORF">PMH09_09440</name>
</gene>
<dbReference type="Gene3D" id="3.40.190.10">
    <property type="entry name" value="Periplasmic binding protein-like II"/>
    <property type="match status" value="1"/>
</dbReference>
<organism evidence="2 3">
    <name type="scientific">Roseofilum casamattae BLCC-M143</name>
    <dbReference type="NCBI Taxonomy" id="3022442"/>
    <lineage>
        <taxon>Bacteria</taxon>
        <taxon>Bacillati</taxon>
        <taxon>Cyanobacteriota</taxon>
        <taxon>Cyanophyceae</taxon>
        <taxon>Desertifilales</taxon>
        <taxon>Desertifilaceae</taxon>
        <taxon>Roseofilum</taxon>
        <taxon>Roseofilum casamattae</taxon>
    </lineage>
</organism>
<feature type="domain" description="ABC-type glycine betaine transport system substrate-binding" evidence="1">
    <location>
        <begin position="35"/>
        <end position="314"/>
    </location>
</feature>
<protein>
    <submittedName>
        <fullName evidence="2">Glycine betaine/L-proline ABC transporter substrate-binding protein ProX</fullName>
    </submittedName>
</protein>
<keyword evidence="3" id="KW-1185">Reference proteome</keyword>
<evidence type="ECO:0000313" key="2">
    <source>
        <dbReference type="EMBL" id="MDJ1183422.1"/>
    </source>
</evidence>
<accession>A0ABT7BW47</accession>
<dbReference type="RefSeq" id="WP_283758073.1">
    <property type="nucleotide sequence ID" value="NZ_JAQOSQ010000007.1"/>
</dbReference>
<dbReference type="SUPFAM" id="SSF53850">
    <property type="entry name" value="Periplasmic binding protein-like II"/>
    <property type="match status" value="1"/>
</dbReference>
<proteinExistence type="predicted"/>
<dbReference type="CDD" id="cd13638">
    <property type="entry name" value="PBP2_EcProx_like"/>
    <property type="match status" value="1"/>
</dbReference>
<sequence length="339" mass="38943">MISKLFKPFYLFLILITLLLCFVACQPTSSVEQTQIRSAYSDWTEEVFQTTIVNLGLEKLGYQIETPRTMDYISTYVAVANGDIDYSVVNYKLAHTQFFNQAGGNDKIKRVGILVNRSIKGYQIDKKTADEYNITNIQQLQDPKIARLFDSDGNGKANLVGCNPGWFCEQIVDHHLDVYDLNLTVEQKKGLYLSLLEEEIERYEQGEPILYYAYNPHWISEVLKPGEDVIWLEVPFTSFIESQKELSPENTIVDGKNLGFTIDSQHIFANTKFIQENPAAKRWFELVQIPLEDMNAESLLIKQGEDSPEDIARHGQAWVAQHQELFDRWLAEAKLARTK</sequence>
<dbReference type="Pfam" id="PF04069">
    <property type="entry name" value="OpuAC"/>
    <property type="match status" value="1"/>
</dbReference>
<dbReference type="EMBL" id="JAQOSQ010000007">
    <property type="protein sequence ID" value="MDJ1183422.1"/>
    <property type="molecule type" value="Genomic_DNA"/>
</dbReference>
<dbReference type="Proteomes" id="UP001232992">
    <property type="component" value="Unassembled WGS sequence"/>
</dbReference>
<dbReference type="NCBIfam" id="NF008334">
    <property type="entry name" value="PRK11119.1"/>
    <property type="match status" value="1"/>
</dbReference>
<name>A0ABT7BW47_9CYAN</name>
<evidence type="ECO:0000313" key="3">
    <source>
        <dbReference type="Proteomes" id="UP001232992"/>
    </source>
</evidence>
<evidence type="ECO:0000259" key="1">
    <source>
        <dbReference type="Pfam" id="PF04069"/>
    </source>
</evidence>
<dbReference type="Gene3D" id="3.40.190.100">
    <property type="entry name" value="Glycine betaine-binding periplasmic protein, domain 2"/>
    <property type="match status" value="1"/>
</dbReference>
<dbReference type="InterPro" id="IPR007210">
    <property type="entry name" value="ABC_Gly_betaine_transp_sub-bd"/>
</dbReference>
<reference evidence="2 3" key="1">
    <citation type="submission" date="2023-01" db="EMBL/GenBank/DDBJ databases">
        <title>Novel diversity within Roseofilum (Cyanobacteria; Desertifilaceae) from marine benthic mats with descriptions of four novel species.</title>
        <authorList>
            <person name="Wang Y."/>
            <person name="Berthold D.E."/>
            <person name="Hu J."/>
            <person name="Lefler F.W."/>
            <person name="Laughinghouse H.D. IV."/>
        </authorList>
    </citation>
    <scope>NUCLEOTIDE SEQUENCE [LARGE SCALE GENOMIC DNA]</scope>
    <source>
        <strain evidence="2 3">BLCC-M143</strain>
    </source>
</reference>
<comment type="caution">
    <text evidence="2">The sequence shown here is derived from an EMBL/GenBank/DDBJ whole genome shotgun (WGS) entry which is preliminary data.</text>
</comment>